<dbReference type="InterPro" id="IPR028349">
    <property type="entry name" value="PafC-like"/>
</dbReference>
<dbReference type="PROSITE" id="PS52050">
    <property type="entry name" value="WYL"/>
    <property type="match status" value="1"/>
</dbReference>
<reference evidence="5" key="1">
    <citation type="journal article" date="2019" name="Int. J. Syst. Evol. Microbiol.">
        <title>The Global Catalogue of Microorganisms (GCM) 10K type strain sequencing project: providing services to taxonomists for standard genome sequencing and annotation.</title>
        <authorList>
            <consortium name="The Broad Institute Genomics Platform"/>
            <consortium name="The Broad Institute Genome Sequencing Center for Infectious Disease"/>
            <person name="Wu L."/>
            <person name="Ma J."/>
        </authorList>
    </citation>
    <scope>NUCLEOTIDE SEQUENCE [LARGE SCALE GENOMIC DNA]</scope>
    <source>
        <strain evidence="5">JCM 18283</strain>
    </source>
</reference>
<feature type="domain" description="HTH deoR-type" evidence="3">
    <location>
        <begin position="3"/>
        <end position="58"/>
    </location>
</feature>
<dbReference type="Pfam" id="PF13280">
    <property type="entry name" value="WYL"/>
    <property type="match status" value="1"/>
</dbReference>
<evidence type="ECO:0000259" key="3">
    <source>
        <dbReference type="PROSITE" id="PS51000"/>
    </source>
</evidence>
<dbReference type="InterPro" id="IPR001034">
    <property type="entry name" value="DeoR_HTH"/>
</dbReference>
<protein>
    <recommendedName>
        <fullName evidence="3">HTH deoR-type domain-containing protein</fullName>
    </recommendedName>
</protein>
<dbReference type="Pfam" id="PF25583">
    <property type="entry name" value="WCX"/>
    <property type="match status" value="1"/>
</dbReference>
<dbReference type="InterPro" id="IPR051534">
    <property type="entry name" value="CBASS_pafABC_assoc_protein"/>
</dbReference>
<dbReference type="EMBL" id="BAABJI010000001">
    <property type="protein sequence ID" value="GAA4909067.1"/>
    <property type="molecule type" value="Genomic_DNA"/>
</dbReference>
<dbReference type="PROSITE" id="PS51000">
    <property type="entry name" value="HTH_DEOR_2"/>
    <property type="match status" value="1"/>
</dbReference>
<keyword evidence="1" id="KW-0805">Transcription regulation</keyword>
<name>A0ABP9FU73_9SPHI</name>
<organism evidence="4 5">
    <name type="scientific">Mucilaginibacter defluvii</name>
    <dbReference type="NCBI Taxonomy" id="1196019"/>
    <lineage>
        <taxon>Bacteria</taxon>
        <taxon>Pseudomonadati</taxon>
        <taxon>Bacteroidota</taxon>
        <taxon>Sphingobacteriia</taxon>
        <taxon>Sphingobacteriales</taxon>
        <taxon>Sphingobacteriaceae</taxon>
        <taxon>Mucilaginibacter</taxon>
    </lineage>
</organism>
<keyword evidence="2" id="KW-0804">Transcription</keyword>
<comment type="caution">
    <text evidence="4">The sequence shown here is derived from an EMBL/GenBank/DDBJ whole genome shotgun (WGS) entry which is preliminary data.</text>
</comment>
<gene>
    <name evidence="4" type="ORF">GCM10023313_10130</name>
</gene>
<dbReference type="InterPro" id="IPR026881">
    <property type="entry name" value="WYL_dom"/>
</dbReference>
<dbReference type="Pfam" id="PF08279">
    <property type="entry name" value="HTH_11"/>
    <property type="match status" value="1"/>
</dbReference>
<keyword evidence="5" id="KW-1185">Reference proteome</keyword>
<dbReference type="InterPro" id="IPR036388">
    <property type="entry name" value="WH-like_DNA-bd_sf"/>
</dbReference>
<dbReference type="PIRSF" id="PIRSF016838">
    <property type="entry name" value="PafC"/>
    <property type="match status" value="1"/>
</dbReference>
<accession>A0ABP9FU73</accession>
<sequence length="312" mass="36165">MNRIDRISAILIQLQSRRVVKAADIAERFGISLRTVYRDVKTLEEAGVPLMGEAGVGYSIMDGYRLPPVMFTREEATAFLTAEKFIEKLTDSSTTSYHRSAMDKIRAILRTAEKNTLEDLDGSIAVIQSRSQQQADNQDHIQTILNAITQKRVMQLDYFAYHTQQQTSRMVEPVGIYYLDSFWHLIAYCRMRKDYRDFRLDRIKGISITDDVFSGQHPALKDYIAQTAREHKLETVIMRIQKNVYQYLTSQKYYNGFVSERLDGDEWEMTFLTISIEGFARWFMMYGDMASIITPDALKDRIQEIAQAIVKK</sequence>
<dbReference type="InterPro" id="IPR036390">
    <property type="entry name" value="WH_DNA-bd_sf"/>
</dbReference>
<evidence type="ECO:0000256" key="1">
    <source>
        <dbReference type="ARBA" id="ARBA00023015"/>
    </source>
</evidence>
<dbReference type="Gene3D" id="1.10.10.10">
    <property type="entry name" value="Winged helix-like DNA-binding domain superfamily/Winged helix DNA-binding domain"/>
    <property type="match status" value="1"/>
</dbReference>
<evidence type="ECO:0000313" key="4">
    <source>
        <dbReference type="EMBL" id="GAA4909067.1"/>
    </source>
</evidence>
<evidence type="ECO:0000256" key="2">
    <source>
        <dbReference type="ARBA" id="ARBA00023163"/>
    </source>
</evidence>
<dbReference type="Proteomes" id="UP001501436">
    <property type="component" value="Unassembled WGS sequence"/>
</dbReference>
<dbReference type="InterPro" id="IPR057727">
    <property type="entry name" value="WCX_dom"/>
</dbReference>
<proteinExistence type="predicted"/>
<dbReference type="SUPFAM" id="SSF46785">
    <property type="entry name" value="Winged helix' DNA-binding domain"/>
    <property type="match status" value="1"/>
</dbReference>
<dbReference type="InterPro" id="IPR013196">
    <property type="entry name" value="HTH_11"/>
</dbReference>
<evidence type="ECO:0000313" key="5">
    <source>
        <dbReference type="Proteomes" id="UP001501436"/>
    </source>
</evidence>
<dbReference type="PANTHER" id="PTHR34580">
    <property type="match status" value="1"/>
</dbReference>
<dbReference type="PANTHER" id="PTHR34580:SF3">
    <property type="entry name" value="PROTEIN PAFB"/>
    <property type="match status" value="1"/>
</dbReference>